<feature type="binding site" evidence="5">
    <location>
        <position position="111"/>
    </location>
    <ligand>
        <name>ATP</name>
        <dbReference type="ChEBI" id="CHEBI:30616"/>
    </ligand>
</feature>
<evidence type="ECO:0000313" key="8">
    <source>
        <dbReference type="EMBL" id="KAH8999049.1"/>
    </source>
</evidence>
<accession>A0AAD4LNX2</accession>
<feature type="binding site" evidence="5">
    <location>
        <position position="117"/>
    </location>
    <ligand>
        <name>ATP</name>
        <dbReference type="ChEBI" id="CHEBI:30616"/>
    </ligand>
</feature>
<dbReference type="Gene3D" id="3.30.565.10">
    <property type="entry name" value="Histidine kinase-like ATPase, C-terminal domain"/>
    <property type="match status" value="1"/>
</dbReference>
<feature type="binding site" evidence="5">
    <location>
        <position position="201"/>
    </location>
    <ligand>
        <name>ATP</name>
        <dbReference type="ChEBI" id="CHEBI:30616"/>
    </ligand>
</feature>
<keyword evidence="9" id="KW-1185">Reference proteome</keyword>
<dbReference type="Pfam" id="PF13589">
    <property type="entry name" value="HATPase_c_3"/>
    <property type="match status" value="1"/>
</dbReference>
<dbReference type="PRINTS" id="PR00775">
    <property type="entry name" value="HEATSHOCK90"/>
</dbReference>
<dbReference type="GO" id="GO:0051082">
    <property type="term" value="F:unfolded protein binding"/>
    <property type="evidence" value="ECO:0007669"/>
    <property type="project" value="InterPro"/>
</dbReference>
<dbReference type="PIRSF" id="PIRSF002583">
    <property type="entry name" value="Hsp90"/>
    <property type="match status" value="1"/>
</dbReference>
<proteinExistence type="inferred from homology"/>
<dbReference type="Proteomes" id="UP001201163">
    <property type="component" value="Unassembled WGS sequence"/>
</dbReference>
<gene>
    <name evidence="8" type="ORF">EDB92DRAFT_1932486</name>
</gene>
<organism evidence="8 9">
    <name type="scientific">Lactarius akahatsu</name>
    <dbReference type="NCBI Taxonomy" id="416441"/>
    <lineage>
        <taxon>Eukaryota</taxon>
        <taxon>Fungi</taxon>
        <taxon>Dikarya</taxon>
        <taxon>Basidiomycota</taxon>
        <taxon>Agaricomycotina</taxon>
        <taxon>Agaricomycetes</taxon>
        <taxon>Russulales</taxon>
        <taxon>Russulaceae</taxon>
        <taxon>Lactarius</taxon>
    </lineage>
</organism>
<evidence type="ECO:0000256" key="5">
    <source>
        <dbReference type="PIRSR" id="PIRSR002583-1"/>
    </source>
</evidence>
<keyword evidence="8" id="KW-0346">Stress response</keyword>
<evidence type="ECO:0000313" key="9">
    <source>
        <dbReference type="Proteomes" id="UP001201163"/>
    </source>
</evidence>
<dbReference type="InterPro" id="IPR036890">
    <property type="entry name" value="HATPase_C_sf"/>
</dbReference>
<dbReference type="SUPFAM" id="SSF54211">
    <property type="entry name" value="Ribosomal protein S5 domain 2-like"/>
    <property type="match status" value="1"/>
</dbReference>
<evidence type="ECO:0000256" key="4">
    <source>
        <dbReference type="ARBA" id="ARBA00023186"/>
    </source>
</evidence>
<evidence type="ECO:0000256" key="2">
    <source>
        <dbReference type="ARBA" id="ARBA00022741"/>
    </source>
</evidence>
<dbReference type="SUPFAM" id="SSF55874">
    <property type="entry name" value="ATPase domain of HSP90 chaperone/DNA topoisomerase II/histidine kinase"/>
    <property type="match status" value="1"/>
</dbReference>
<name>A0AAD4LNX2_9AGAM</name>
<comment type="caution">
    <text evidence="8">The sequence shown here is derived from an EMBL/GenBank/DDBJ whole genome shotgun (WGS) entry which is preliminary data.</text>
</comment>
<feature type="binding site" evidence="5">
    <location>
        <position position="98"/>
    </location>
    <ligand>
        <name>ATP</name>
        <dbReference type="ChEBI" id="CHEBI:30616"/>
    </ligand>
</feature>
<comment type="similarity">
    <text evidence="1">Belongs to the heat shock protein 90 family.</text>
</comment>
<keyword evidence="4" id="KW-0143">Chaperone</keyword>
<dbReference type="PANTHER" id="PTHR11528">
    <property type="entry name" value="HEAT SHOCK PROTEIN 90 FAMILY MEMBER"/>
    <property type="match status" value="1"/>
</dbReference>
<feature type="region of interest" description="Disordered" evidence="6">
    <location>
        <begin position="241"/>
        <end position="284"/>
    </location>
</feature>
<dbReference type="GO" id="GO:0140662">
    <property type="term" value="F:ATP-dependent protein folding chaperone"/>
    <property type="evidence" value="ECO:0007669"/>
    <property type="project" value="InterPro"/>
</dbReference>
<feature type="compositionally biased region" description="Acidic residues" evidence="6">
    <location>
        <begin position="242"/>
        <end position="278"/>
    </location>
</feature>
<dbReference type="AlphaFoldDB" id="A0AAD4LNX2"/>
<sequence>MRLLSFLIAGVVLGSRVLAQDIDPEVTVEKHHYQSDIARLRNIVINRHLISNANDALEKLRLTSLTNRDVWDGTSPLNITIKTFPAEDGSGGRIVITDNGIGMTPEEMTKNLGTLAKSGTAEFLAQAEGGPESGSNGNLIGAFGLGFYSSFLVADKVYVASVPAKTSDIPNPQQYIFSSSSDDNDFSTYPDPRGNTLERGTEITLVLKPDALEYLDHHTIIELINKHSVFSSSFPLYLYQQQEEEVPEEPATETESPVSDEEAAETSEDEAVIEEVTESEPKEKKTTLVDHWAHLNAQPPLWTRDAKNISSLEYELFHQATWRDFTSKPLAWNHFSGDLGSGVLSGAQTVTNGIRLLVKRTFITSDLGEDYLPKTWIDRVASADDLPLNVSREMLQNASFLRQIKQAILRRIIQSFAKLAEDDPEHFTKVHKVYANVFKLGAIEDSKNSEKLVPLIRFATNQRDNSTLDEYLENKKAGQKQIFYVSDAGKSATSLAKSVFVEKLHARGYEVLLLTDPLDDVLFHHLRKWKGIPFQDAAKAGLTFGDEGESKLKTLFEMVRVLLIFRNCVFLTLCITVIISDRLVTSPCAVVADVGGYTANVQRIMSATSKGQDNTAMFEFAKRQKVLELNPRSPLIEGLLRRVEQLPGEEEERDIEAEDELKEVAAVLIDGALVRSGFEVPDSDEFLIRVDRVLRRSLGVSETAPTDTTVKPAPPVDPIILDESEYEPTPEPVVDEPLAFEGKPGVILPDELKDKIQIEMEEIGDGEYPFHDEL</sequence>
<feature type="binding site" evidence="5">
    <location>
        <position position="103"/>
    </location>
    <ligand>
        <name>ATP</name>
        <dbReference type="ChEBI" id="CHEBI:30616"/>
    </ligand>
</feature>
<dbReference type="InterPro" id="IPR020575">
    <property type="entry name" value="Hsp90_N"/>
</dbReference>
<protein>
    <submittedName>
        <fullName evidence="8">Heat shock protein Hsp90</fullName>
    </submittedName>
</protein>
<dbReference type="Pfam" id="PF00183">
    <property type="entry name" value="HSP90"/>
    <property type="match status" value="1"/>
</dbReference>
<feature type="binding site" evidence="5">
    <location>
        <position position="392"/>
    </location>
    <ligand>
        <name>ATP</name>
        <dbReference type="ChEBI" id="CHEBI:30616"/>
    </ligand>
</feature>
<dbReference type="Gene3D" id="3.40.50.11260">
    <property type="match status" value="1"/>
</dbReference>
<dbReference type="Gene3D" id="3.30.230.80">
    <property type="match status" value="1"/>
</dbReference>
<evidence type="ECO:0000256" key="7">
    <source>
        <dbReference type="SAM" id="SignalP"/>
    </source>
</evidence>
<evidence type="ECO:0000256" key="3">
    <source>
        <dbReference type="ARBA" id="ARBA00022840"/>
    </source>
</evidence>
<evidence type="ECO:0000256" key="6">
    <source>
        <dbReference type="SAM" id="MobiDB-lite"/>
    </source>
</evidence>
<evidence type="ECO:0000256" key="1">
    <source>
        <dbReference type="ARBA" id="ARBA00008239"/>
    </source>
</evidence>
<keyword evidence="2 5" id="KW-0547">Nucleotide-binding</keyword>
<feature type="chain" id="PRO_5042212260" evidence="7">
    <location>
        <begin position="20"/>
        <end position="774"/>
    </location>
</feature>
<keyword evidence="3 5" id="KW-0067">ATP-binding</keyword>
<dbReference type="EMBL" id="JAKELL010000004">
    <property type="protein sequence ID" value="KAH8999049.1"/>
    <property type="molecule type" value="Genomic_DNA"/>
</dbReference>
<dbReference type="InterPro" id="IPR037196">
    <property type="entry name" value="HSP90_C"/>
</dbReference>
<feature type="binding site" evidence="5">
    <location>
        <position position="52"/>
    </location>
    <ligand>
        <name>ATP</name>
        <dbReference type="ChEBI" id="CHEBI:30616"/>
    </ligand>
</feature>
<dbReference type="SUPFAM" id="SSF110942">
    <property type="entry name" value="HSP90 C-terminal domain"/>
    <property type="match status" value="1"/>
</dbReference>
<dbReference type="Gene3D" id="1.20.120.790">
    <property type="entry name" value="Heat shock protein 90, C-terminal domain"/>
    <property type="match status" value="1"/>
</dbReference>
<dbReference type="GO" id="GO:0016887">
    <property type="term" value="F:ATP hydrolysis activity"/>
    <property type="evidence" value="ECO:0007669"/>
    <property type="project" value="InterPro"/>
</dbReference>
<dbReference type="InterPro" id="IPR020568">
    <property type="entry name" value="Ribosomal_Su5_D2-typ_SF"/>
</dbReference>
<dbReference type="InterPro" id="IPR001404">
    <property type="entry name" value="Hsp90_fam"/>
</dbReference>
<feature type="signal peptide" evidence="7">
    <location>
        <begin position="1"/>
        <end position="19"/>
    </location>
</feature>
<reference evidence="8" key="1">
    <citation type="submission" date="2022-01" db="EMBL/GenBank/DDBJ databases">
        <title>Comparative genomics reveals a dynamic genome evolution in the ectomycorrhizal milk-cap (Lactarius) mushrooms.</title>
        <authorList>
            <consortium name="DOE Joint Genome Institute"/>
            <person name="Lebreton A."/>
            <person name="Tang N."/>
            <person name="Kuo A."/>
            <person name="LaButti K."/>
            <person name="Drula E."/>
            <person name="Barry K."/>
            <person name="Clum A."/>
            <person name="Lipzen A."/>
            <person name="Mousain D."/>
            <person name="Ng V."/>
            <person name="Wang R."/>
            <person name="Wang X."/>
            <person name="Dai Y."/>
            <person name="Henrissat B."/>
            <person name="Grigoriev I.V."/>
            <person name="Guerin-Laguette A."/>
            <person name="Yu F."/>
            <person name="Martin F.M."/>
        </authorList>
    </citation>
    <scope>NUCLEOTIDE SEQUENCE</scope>
    <source>
        <strain evidence="8">QP</strain>
    </source>
</reference>
<dbReference type="GO" id="GO:0005524">
    <property type="term" value="F:ATP binding"/>
    <property type="evidence" value="ECO:0007669"/>
    <property type="project" value="UniProtKB-KW"/>
</dbReference>
<feature type="binding site" evidence="5">
    <location>
        <begin position="118"/>
        <end position="119"/>
    </location>
    <ligand>
        <name>ATP</name>
        <dbReference type="ChEBI" id="CHEBI:30616"/>
    </ligand>
</feature>
<feature type="region of interest" description="Disordered" evidence="6">
    <location>
        <begin position="176"/>
        <end position="195"/>
    </location>
</feature>
<keyword evidence="7" id="KW-0732">Signal</keyword>